<feature type="transmembrane region" description="Helical" evidence="1">
    <location>
        <begin position="104"/>
        <end position="129"/>
    </location>
</feature>
<dbReference type="InterPro" id="IPR014617">
    <property type="entry name" value="YphA_Bacsu"/>
</dbReference>
<organism evidence="2 3">
    <name type="scientific">Paenibacillus piri</name>
    <dbReference type="NCBI Taxonomy" id="2547395"/>
    <lineage>
        <taxon>Bacteria</taxon>
        <taxon>Bacillati</taxon>
        <taxon>Bacillota</taxon>
        <taxon>Bacilli</taxon>
        <taxon>Bacillales</taxon>
        <taxon>Paenibacillaceae</taxon>
        <taxon>Paenibacillus</taxon>
    </lineage>
</organism>
<feature type="transmembrane region" description="Helical" evidence="1">
    <location>
        <begin position="6"/>
        <end position="27"/>
    </location>
</feature>
<comment type="caution">
    <text evidence="2">The sequence shown here is derived from an EMBL/GenBank/DDBJ whole genome shotgun (WGS) entry which is preliminary data.</text>
</comment>
<dbReference type="OrthoDB" id="2608899at2"/>
<dbReference type="Pfam" id="PF24124">
    <property type="entry name" value="YphA"/>
    <property type="match status" value="1"/>
</dbReference>
<dbReference type="EMBL" id="SMRT01000002">
    <property type="protein sequence ID" value="TDF99328.1"/>
    <property type="molecule type" value="Genomic_DNA"/>
</dbReference>
<keyword evidence="1" id="KW-0812">Transmembrane</keyword>
<name>A0A4R5KVY4_9BACL</name>
<feature type="transmembrane region" description="Helical" evidence="1">
    <location>
        <begin position="136"/>
        <end position="153"/>
    </location>
</feature>
<keyword evidence="3" id="KW-1185">Reference proteome</keyword>
<evidence type="ECO:0000313" key="3">
    <source>
        <dbReference type="Proteomes" id="UP000295636"/>
    </source>
</evidence>
<protein>
    <submittedName>
        <fullName evidence="2">Uncharacterized protein</fullName>
    </submittedName>
</protein>
<accession>A0A4R5KVY4</accession>
<feature type="transmembrane region" description="Helical" evidence="1">
    <location>
        <begin position="58"/>
        <end position="75"/>
    </location>
</feature>
<proteinExistence type="predicted"/>
<evidence type="ECO:0000256" key="1">
    <source>
        <dbReference type="SAM" id="Phobius"/>
    </source>
</evidence>
<keyword evidence="1" id="KW-0472">Membrane</keyword>
<dbReference type="AlphaFoldDB" id="A0A4R5KVY4"/>
<keyword evidence="1" id="KW-1133">Transmembrane helix</keyword>
<feature type="transmembrane region" description="Helical" evidence="1">
    <location>
        <begin position="82"/>
        <end position="98"/>
    </location>
</feature>
<evidence type="ECO:0000313" key="2">
    <source>
        <dbReference type="EMBL" id="TDF99328.1"/>
    </source>
</evidence>
<dbReference type="RefSeq" id="WP_133225866.1">
    <property type="nucleotide sequence ID" value="NZ_SMRT01000002.1"/>
</dbReference>
<feature type="transmembrane region" description="Helical" evidence="1">
    <location>
        <begin position="173"/>
        <end position="191"/>
    </location>
</feature>
<reference evidence="2 3" key="1">
    <citation type="submission" date="2019-03" db="EMBL/GenBank/DDBJ databases">
        <title>This is whole genome sequence of Paenibacillus sp MS74 strain.</title>
        <authorList>
            <person name="Trinh H.N."/>
        </authorList>
    </citation>
    <scope>NUCLEOTIDE SEQUENCE [LARGE SCALE GENOMIC DNA]</scope>
    <source>
        <strain evidence="2 3">MS74</strain>
    </source>
</reference>
<gene>
    <name evidence="2" type="ORF">E1757_05555</name>
</gene>
<sequence length="208" mass="23122">MNPGYLSFVLLVVSLILYASGWTDFLMRGITSKVILLFFILWIVSMETSVSLMQIRVSLWAVMLLAIAAVVLWRSHGILHKLHLVSAAVLIGSVSFFLQETIHLMPALVLGSAELSAALLIGLLVSALVKLPAAQLAVISIGLLLGETYYRYVHKGHLEFHLGSALLQDRWWLTVYAARMLSVMLACLVLISRKSLLWIVSGIRKRIR</sequence>
<dbReference type="Proteomes" id="UP000295636">
    <property type="component" value="Unassembled WGS sequence"/>
</dbReference>
<feature type="transmembrane region" description="Helical" evidence="1">
    <location>
        <begin position="34"/>
        <end position="52"/>
    </location>
</feature>